<dbReference type="InterPro" id="IPR050951">
    <property type="entry name" value="Retrovirus_Pol_polyprotein"/>
</dbReference>
<dbReference type="PROSITE" id="PS50994">
    <property type="entry name" value="INTEGRASE"/>
    <property type="match status" value="1"/>
</dbReference>
<dbReference type="InterPro" id="IPR043502">
    <property type="entry name" value="DNA/RNA_pol_sf"/>
</dbReference>
<dbReference type="Gene3D" id="3.10.10.10">
    <property type="entry name" value="HIV Type 1 Reverse Transcriptase, subunit A, domain 1"/>
    <property type="match status" value="1"/>
</dbReference>
<evidence type="ECO:0000259" key="2">
    <source>
        <dbReference type="PROSITE" id="PS50994"/>
    </source>
</evidence>
<dbReference type="OrthoDB" id="6432955at2759"/>
<dbReference type="Pfam" id="PF22938">
    <property type="entry name" value="Integrase_p58_C"/>
    <property type="match status" value="1"/>
</dbReference>
<dbReference type="Proteomes" id="UP000499080">
    <property type="component" value="Unassembled WGS sequence"/>
</dbReference>
<evidence type="ECO:0000313" key="4">
    <source>
        <dbReference type="Proteomes" id="UP000499080"/>
    </source>
</evidence>
<dbReference type="GO" id="GO:0003676">
    <property type="term" value="F:nucleic acid binding"/>
    <property type="evidence" value="ECO:0007669"/>
    <property type="project" value="InterPro"/>
</dbReference>
<dbReference type="PANTHER" id="PTHR37984">
    <property type="entry name" value="PROTEIN CBG26694"/>
    <property type="match status" value="1"/>
</dbReference>
<dbReference type="GO" id="GO:0003964">
    <property type="term" value="F:RNA-directed DNA polymerase activity"/>
    <property type="evidence" value="ECO:0007669"/>
    <property type="project" value="UniProtKB-EC"/>
</dbReference>
<name>A0A4Y2KQB2_ARAVE</name>
<dbReference type="SUPFAM" id="SSF53098">
    <property type="entry name" value="Ribonuclease H-like"/>
    <property type="match status" value="1"/>
</dbReference>
<reference evidence="3 4" key="1">
    <citation type="journal article" date="2019" name="Sci. Rep.">
        <title>Orb-weaving spider Araneus ventricosus genome elucidates the spidroin gene catalogue.</title>
        <authorList>
            <person name="Kono N."/>
            <person name="Nakamura H."/>
            <person name="Ohtoshi R."/>
            <person name="Moran D.A.P."/>
            <person name="Shinohara A."/>
            <person name="Yoshida Y."/>
            <person name="Fujiwara M."/>
            <person name="Mori M."/>
            <person name="Tomita M."/>
            <person name="Arakawa K."/>
        </authorList>
    </citation>
    <scope>NUCLEOTIDE SEQUENCE [LARGE SCALE GENOMIC DNA]</scope>
</reference>
<dbReference type="InterPro" id="IPR036397">
    <property type="entry name" value="RNaseH_sf"/>
</dbReference>
<dbReference type="InterPro" id="IPR043128">
    <property type="entry name" value="Rev_trsase/Diguanyl_cyclase"/>
</dbReference>
<dbReference type="SUPFAM" id="SSF56672">
    <property type="entry name" value="DNA/RNA polymerases"/>
    <property type="match status" value="1"/>
</dbReference>
<evidence type="ECO:0000256" key="1">
    <source>
        <dbReference type="ARBA" id="ARBA00012493"/>
    </source>
</evidence>
<dbReference type="Gene3D" id="1.10.340.70">
    <property type="match status" value="1"/>
</dbReference>
<dbReference type="InterPro" id="IPR012337">
    <property type="entry name" value="RNaseH-like_sf"/>
</dbReference>
<dbReference type="GO" id="GO:0015074">
    <property type="term" value="P:DNA integration"/>
    <property type="evidence" value="ECO:0007669"/>
    <property type="project" value="InterPro"/>
</dbReference>
<dbReference type="InterPro" id="IPR054465">
    <property type="entry name" value="Integrase_p58-like_C"/>
</dbReference>
<dbReference type="InterPro" id="IPR001584">
    <property type="entry name" value="Integrase_cat-core"/>
</dbReference>
<organism evidence="3 4">
    <name type="scientific">Araneus ventricosus</name>
    <name type="common">Orbweaver spider</name>
    <name type="synonym">Epeira ventricosa</name>
    <dbReference type="NCBI Taxonomy" id="182803"/>
    <lineage>
        <taxon>Eukaryota</taxon>
        <taxon>Metazoa</taxon>
        <taxon>Ecdysozoa</taxon>
        <taxon>Arthropoda</taxon>
        <taxon>Chelicerata</taxon>
        <taxon>Arachnida</taxon>
        <taxon>Araneae</taxon>
        <taxon>Araneomorphae</taxon>
        <taxon>Entelegynae</taxon>
        <taxon>Araneoidea</taxon>
        <taxon>Araneidae</taxon>
        <taxon>Araneus</taxon>
    </lineage>
</organism>
<comment type="caution">
    <text evidence="3">The sequence shown here is derived from an EMBL/GenBank/DDBJ whole genome shotgun (WGS) entry which is preliminary data.</text>
</comment>
<sequence>MLEGREFTVFTDHKPLVYLFHKSGDKHSSRQQRHSEYISQFTTTIRHEVGNANVVADALSRISEISIPGADFQQMALAQTTDEELQTLLKSNIGLKLQLLPIDNECALYCDTSTNRIRPYVPQEFRKRVFDAFHSLSHPGTKATLRLLRYRYVWKNMAQDTTAWCRACLDCQKSKVFKPTKTPLGSFKLVDTRFPHVHIDVVGLLPPSRNNRYLLTCIDRFTRWVDAVPMVDQAATTIAQAFLPEWVSRFGVPEVITTDRGTNFQSNLFHNLANMLGSYKNRSTAYNPKANGMIERVHRQLKAALMAHSTADWVGALPLVLLGIRSSIKLDIGASSVELVYGTSLRLPGEFFRQFQSATQTQTEFLAEFRRTMQQIRPVPATNHSAKEVFVHPELLKCSHVFVRVDKVRRPLQQPYSGPHQFLKRTDKFFELDLNGKPTTVSMDRLKPAFFCQEPRDIHLGVIPDAPDKDFVTRSGRTSRREKNLPATLLALRTVTHESTGFSPAELVHGNNLRTPEVLLYEHWVNPQESESSVTEYVFELINRMRRCQDLVVERMTEVQVKRKTWYDKNAVRRKFQVGDHVLVLATSKPNKMAVQWTGPGVIESQLSDTNYIVKMANKNDKTQIYHVNLLKPYHQRPEKINLLISERKETPEAESDKLGIPFPTADPNVYDFEELIRDSAIEERLSFSEIEELRKLLGRHQKVFSNEPGKTHLVEHDIELISNNPIRSKPYRTSQRQTEILKAEIKRMLFLKIIEIGQSDYTSPMILVEAVGREPRPCIDYRRLNSSIRNQYFPLPNIEERVERVSAAKFITVIDLAKGYW</sequence>
<dbReference type="InterPro" id="IPR041588">
    <property type="entry name" value="Integrase_H2C2"/>
</dbReference>
<feature type="domain" description="Integrase catalytic" evidence="2">
    <location>
        <begin position="179"/>
        <end position="356"/>
    </location>
</feature>
<dbReference type="Gene3D" id="3.30.70.270">
    <property type="match status" value="1"/>
</dbReference>
<evidence type="ECO:0000313" key="3">
    <source>
        <dbReference type="EMBL" id="GBN03486.1"/>
    </source>
</evidence>
<proteinExistence type="predicted"/>
<dbReference type="GO" id="GO:0042575">
    <property type="term" value="C:DNA polymerase complex"/>
    <property type="evidence" value="ECO:0007669"/>
    <property type="project" value="UniProtKB-ARBA"/>
</dbReference>
<keyword evidence="4" id="KW-1185">Reference proteome</keyword>
<dbReference type="AlphaFoldDB" id="A0A4Y2KQB2"/>
<dbReference type="Gene3D" id="3.30.420.10">
    <property type="entry name" value="Ribonuclease H-like superfamily/Ribonuclease H"/>
    <property type="match status" value="1"/>
</dbReference>
<gene>
    <name evidence="3" type="primary">pol_2249</name>
    <name evidence="3" type="ORF">AVEN_146129_1</name>
</gene>
<dbReference type="Pfam" id="PF00665">
    <property type="entry name" value="rve"/>
    <property type="match status" value="1"/>
</dbReference>
<dbReference type="EC" id="2.7.7.49" evidence="1"/>
<dbReference type="PANTHER" id="PTHR37984:SF5">
    <property type="entry name" value="PROTEIN NYNRIN-LIKE"/>
    <property type="match status" value="1"/>
</dbReference>
<dbReference type="EMBL" id="BGPR01004802">
    <property type="protein sequence ID" value="GBN03486.1"/>
    <property type="molecule type" value="Genomic_DNA"/>
</dbReference>
<dbReference type="FunFam" id="3.30.420.10:FF:000032">
    <property type="entry name" value="Retrovirus-related Pol polyprotein from transposon 297-like Protein"/>
    <property type="match status" value="1"/>
</dbReference>
<protein>
    <recommendedName>
        <fullName evidence="1">RNA-directed DNA polymerase</fullName>
        <ecNumber evidence="1">2.7.7.49</ecNumber>
    </recommendedName>
</protein>
<dbReference type="Pfam" id="PF17921">
    <property type="entry name" value="Integrase_H2C2"/>
    <property type="match status" value="1"/>
</dbReference>
<accession>A0A4Y2KQB2</accession>